<evidence type="ECO:0000313" key="7">
    <source>
        <dbReference type="Proteomes" id="UP000232638"/>
    </source>
</evidence>
<evidence type="ECO:0000256" key="2">
    <source>
        <dbReference type="ARBA" id="ARBA00007358"/>
    </source>
</evidence>
<dbReference type="Pfam" id="PF00465">
    <property type="entry name" value="Fe-ADH"/>
    <property type="match status" value="1"/>
</dbReference>
<dbReference type="KEGG" id="tsy:THSYN_23120"/>
<comment type="cofactor">
    <cofactor evidence="1">
        <name>Fe cation</name>
        <dbReference type="ChEBI" id="CHEBI:24875"/>
    </cofactor>
</comment>
<reference evidence="6 7" key="1">
    <citation type="submission" date="2017-03" db="EMBL/GenBank/DDBJ databases">
        <title>Complete genome sequence of Candidatus 'Thiodictyon syntrophicum' sp. nov. strain Cad16T, a photolithoautotroph purple sulfur bacterium isolated from an alpine meromictic lake.</title>
        <authorList>
            <person name="Luedin S.M."/>
            <person name="Pothier J.F."/>
            <person name="Danza F."/>
            <person name="Storelli N."/>
            <person name="Wittwer M."/>
            <person name="Tonolla M."/>
        </authorList>
    </citation>
    <scope>NUCLEOTIDE SEQUENCE [LARGE SCALE GENOMIC DNA]</scope>
    <source>
        <strain evidence="6 7">Cad16T</strain>
    </source>
</reference>
<evidence type="ECO:0000256" key="3">
    <source>
        <dbReference type="ARBA" id="ARBA00023002"/>
    </source>
</evidence>
<dbReference type="RefSeq" id="WP_100921234.1">
    <property type="nucleotide sequence ID" value="NZ_CP020370.1"/>
</dbReference>
<dbReference type="AlphaFoldDB" id="A0A2K8UD81"/>
<dbReference type="Gene3D" id="1.20.1090.10">
    <property type="entry name" value="Dehydroquinate synthase-like - alpha domain"/>
    <property type="match status" value="1"/>
</dbReference>
<evidence type="ECO:0000256" key="1">
    <source>
        <dbReference type="ARBA" id="ARBA00001962"/>
    </source>
</evidence>
<evidence type="ECO:0000259" key="4">
    <source>
        <dbReference type="Pfam" id="PF00465"/>
    </source>
</evidence>
<dbReference type="Proteomes" id="UP000232638">
    <property type="component" value="Chromosome"/>
</dbReference>
<keyword evidence="3" id="KW-0560">Oxidoreductase</keyword>
<evidence type="ECO:0000313" key="6">
    <source>
        <dbReference type="EMBL" id="AUB83548.1"/>
    </source>
</evidence>
<dbReference type="Pfam" id="PF25137">
    <property type="entry name" value="ADH_Fe_C"/>
    <property type="match status" value="1"/>
</dbReference>
<dbReference type="SUPFAM" id="SSF56796">
    <property type="entry name" value="Dehydroquinate synthase-like"/>
    <property type="match status" value="1"/>
</dbReference>
<feature type="domain" description="Alcohol dehydrogenase iron-type/glycerol dehydrogenase GldA" evidence="4">
    <location>
        <begin position="12"/>
        <end position="182"/>
    </location>
</feature>
<feature type="domain" description="Fe-containing alcohol dehydrogenase-like C-terminal" evidence="5">
    <location>
        <begin position="194"/>
        <end position="392"/>
    </location>
</feature>
<dbReference type="Gene3D" id="3.40.50.1970">
    <property type="match status" value="1"/>
</dbReference>
<dbReference type="FunFam" id="3.40.50.1970:FF:000003">
    <property type="entry name" value="Alcohol dehydrogenase, iron-containing"/>
    <property type="match status" value="1"/>
</dbReference>
<name>A0A2K8UD81_9GAMM</name>
<comment type="similarity">
    <text evidence="2">Belongs to the iron-containing alcohol dehydrogenase family.</text>
</comment>
<evidence type="ECO:0000259" key="5">
    <source>
        <dbReference type="Pfam" id="PF25137"/>
    </source>
</evidence>
<gene>
    <name evidence="6" type="ORF">THSYN_23120</name>
</gene>
<sequence>MITPFSIARLPRIEFGPGRIAQMPGIAARYGKRLLIVTGGLSFTATAQWDALQRALDQGQFHYDLVRIAGEPSPDEVDAIVRDQRTRAFDLVIGIGGGSVLDAAKAIAGLLKPGNTVMDHLEGVGPELPYRGPATPFIAVPTTAGTGSEATKNAVLTRQGPDGFKKSFRDDTLVADYAIVDPDLLAGCPPDLIAANGMDAFTQLLEAYVSARANPVTDALALAGLAAVRDGLFAWYRGGEDAAAGRARMALAALLSGICLAQAGLGSVHGLAQPLGSLFPIPHGVVCGTLVAAATRVNCEAMQARAPGHPALVKYALVGRLLGADPSADEAAARHYLLSTLEEWTRRLNLPGLSALGVAEADFARIVANSRGSSMKTNPIELQDVEIEQILRLRS</sequence>
<dbReference type="CDD" id="cd08183">
    <property type="entry name" value="Fe-ADH-like"/>
    <property type="match status" value="1"/>
</dbReference>
<dbReference type="InterPro" id="IPR039697">
    <property type="entry name" value="Alcohol_dehydrogenase_Fe"/>
</dbReference>
<accession>A0A2K8UD81</accession>
<dbReference type="GO" id="GO:0046872">
    <property type="term" value="F:metal ion binding"/>
    <property type="evidence" value="ECO:0007669"/>
    <property type="project" value="InterPro"/>
</dbReference>
<keyword evidence="7" id="KW-1185">Reference proteome</keyword>
<dbReference type="EMBL" id="CP020370">
    <property type="protein sequence ID" value="AUB83548.1"/>
    <property type="molecule type" value="Genomic_DNA"/>
</dbReference>
<dbReference type="PANTHER" id="PTHR11496:SF102">
    <property type="entry name" value="ALCOHOL DEHYDROGENASE 4"/>
    <property type="match status" value="1"/>
</dbReference>
<dbReference type="OrthoDB" id="9815791at2"/>
<dbReference type="PANTHER" id="PTHR11496">
    <property type="entry name" value="ALCOHOL DEHYDROGENASE"/>
    <property type="match status" value="1"/>
</dbReference>
<dbReference type="InterPro" id="IPR001670">
    <property type="entry name" value="ADH_Fe/GldA"/>
</dbReference>
<dbReference type="GO" id="GO:0004022">
    <property type="term" value="F:alcohol dehydrogenase (NAD+) activity"/>
    <property type="evidence" value="ECO:0007669"/>
    <property type="project" value="TreeGrafter"/>
</dbReference>
<dbReference type="InterPro" id="IPR056798">
    <property type="entry name" value="ADH_Fe_C"/>
</dbReference>
<organism evidence="6 7">
    <name type="scientific">Candidatus Thiodictyon syntrophicum</name>
    <dbReference type="NCBI Taxonomy" id="1166950"/>
    <lineage>
        <taxon>Bacteria</taxon>
        <taxon>Pseudomonadati</taxon>
        <taxon>Pseudomonadota</taxon>
        <taxon>Gammaproteobacteria</taxon>
        <taxon>Chromatiales</taxon>
        <taxon>Chromatiaceae</taxon>
        <taxon>Thiodictyon</taxon>
    </lineage>
</organism>
<proteinExistence type="inferred from homology"/>
<protein>
    <submittedName>
        <fullName evidence="6">Alcohol dehydrogenase</fullName>
    </submittedName>
</protein>